<accession>A0A834WUC9</accession>
<dbReference type="AlphaFoldDB" id="A0A834WUC9"/>
<proteinExistence type="predicted"/>
<reference evidence="1" key="1">
    <citation type="submission" date="2020-09" db="EMBL/GenBank/DDBJ databases">
        <title>Genome-Enabled Discovery of Anthraquinone Biosynthesis in Senna tora.</title>
        <authorList>
            <person name="Kang S.-H."/>
            <person name="Pandey R.P."/>
            <person name="Lee C.-M."/>
            <person name="Sim J.-S."/>
            <person name="Jeong J.-T."/>
            <person name="Choi B.-S."/>
            <person name="Jung M."/>
            <person name="Ginzburg D."/>
            <person name="Zhao K."/>
            <person name="Won S.Y."/>
            <person name="Oh T.-J."/>
            <person name="Yu Y."/>
            <person name="Kim N.-H."/>
            <person name="Lee O.R."/>
            <person name="Lee T.-H."/>
            <person name="Bashyal P."/>
            <person name="Kim T.-S."/>
            <person name="Lee W.-H."/>
            <person name="Kawkins C."/>
            <person name="Kim C.-K."/>
            <person name="Kim J.S."/>
            <person name="Ahn B.O."/>
            <person name="Rhee S.Y."/>
            <person name="Sohng J.K."/>
        </authorList>
    </citation>
    <scope>NUCLEOTIDE SEQUENCE</scope>
    <source>
        <tissue evidence="1">Leaf</tissue>
    </source>
</reference>
<gene>
    <name evidence="1" type="ORF">G2W53_014858</name>
</gene>
<protein>
    <submittedName>
        <fullName evidence="1">Uncharacterized protein</fullName>
    </submittedName>
</protein>
<sequence>MATGQISRHCRLIALDLSALSSHCIRSLGAVISLQQILPEKTQKCFGRVKEKKHPPPRKMKCLVWRFELDRNLLSIYYRERN</sequence>
<dbReference type="Proteomes" id="UP000634136">
    <property type="component" value="Unassembled WGS sequence"/>
</dbReference>
<keyword evidence="2" id="KW-1185">Reference proteome</keyword>
<evidence type="ECO:0000313" key="1">
    <source>
        <dbReference type="EMBL" id="KAF7832525.1"/>
    </source>
</evidence>
<comment type="caution">
    <text evidence="1">The sequence shown here is derived from an EMBL/GenBank/DDBJ whole genome shotgun (WGS) entry which is preliminary data.</text>
</comment>
<organism evidence="1 2">
    <name type="scientific">Senna tora</name>
    <dbReference type="NCBI Taxonomy" id="362788"/>
    <lineage>
        <taxon>Eukaryota</taxon>
        <taxon>Viridiplantae</taxon>
        <taxon>Streptophyta</taxon>
        <taxon>Embryophyta</taxon>
        <taxon>Tracheophyta</taxon>
        <taxon>Spermatophyta</taxon>
        <taxon>Magnoliopsida</taxon>
        <taxon>eudicotyledons</taxon>
        <taxon>Gunneridae</taxon>
        <taxon>Pentapetalae</taxon>
        <taxon>rosids</taxon>
        <taxon>fabids</taxon>
        <taxon>Fabales</taxon>
        <taxon>Fabaceae</taxon>
        <taxon>Caesalpinioideae</taxon>
        <taxon>Cassia clade</taxon>
        <taxon>Senna</taxon>
    </lineage>
</organism>
<evidence type="ECO:0000313" key="2">
    <source>
        <dbReference type="Proteomes" id="UP000634136"/>
    </source>
</evidence>
<dbReference type="EMBL" id="JAAIUW010000005">
    <property type="protein sequence ID" value="KAF7832525.1"/>
    <property type="molecule type" value="Genomic_DNA"/>
</dbReference>
<name>A0A834WUC9_9FABA</name>